<accession>A0ABT4XP45</accession>
<dbReference type="RefSeq" id="WP_271431061.1">
    <property type="nucleotide sequence ID" value="NZ_JAQIOY010000001.1"/>
</dbReference>
<evidence type="ECO:0000313" key="2">
    <source>
        <dbReference type="Proteomes" id="UP001210720"/>
    </source>
</evidence>
<dbReference type="EMBL" id="JAQIOY010000001">
    <property type="protein sequence ID" value="MDA7423723.1"/>
    <property type="molecule type" value="Genomic_DNA"/>
</dbReference>
<proteinExistence type="predicted"/>
<organism evidence="1 2">
    <name type="scientific">Thalassococcus lentus</name>
    <dbReference type="NCBI Taxonomy" id="1210524"/>
    <lineage>
        <taxon>Bacteria</taxon>
        <taxon>Pseudomonadati</taxon>
        <taxon>Pseudomonadota</taxon>
        <taxon>Alphaproteobacteria</taxon>
        <taxon>Rhodobacterales</taxon>
        <taxon>Roseobacteraceae</taxon>
        <taxon>Thalassococcus</taxon>
    </lineage>
</organism>
<name>A0ABT4XP45_9RHOB</name>
<evidence type="ECO:0008006" key="3">
    <source>
        <dbReference type="Google" id="ProtNLM"/>
    </source>
</evidence>
<dbReference type="Proteomes" id="UP001210720">
    <property type="component" value="Unassembled WGS sequence"/>
</dbReference>
<protein>
    <recommendedName>
        <fullName evidence="3">DUF4169 domain-containing protein</fullName>
    </recommendedName>
</protein>
<reference evidence="1 2" key="1">
    <citation type="submission" date="2023-01" db="EMBL/GenBank/DDBJ databases">
        <title>Thalassococcus onchidii sp. nov., isolated from a marine invertebrate from the South China Sea.</title>
        <authorList>
            <person name="Xu S."/>
            <person name="Liu Z."/>
            <person name="Xu Y."/>
        </authorList>
    </citation>
    <scope>NUCLEOTIDE SEQUENCE [LARGE SCALE GENOMIC DNA]</scope>
    <source>
        <strain evidence="1 2">KCTC 32084</strain>
    </source>
</reference>
<gene>
    <name evidence="1" type="ORF">PFY00_03215</name>
</gene>
<comment type="caution">
    <text evidence="1">The sequence shown here is derived from an EMBL/GenBank/DDBJ whole genome shotgun (WGS) entry which is preliminary data.</text>
</comment>
<evidence type="ECO:0000313" key="1">
    <source>
        <dbReference type="EMBL" id="MDA7423723.1"/>
    </source>
</evidence>
<keyword evidence="2" id="KW-1185">Reference proteome</keyword>
<sequence>MVFRKIFGNKQTRMQRRADRKRRKALKKELKARAAMANGDYRKATRKLIAAHKKNQKAGRVEDRTANLDDTMIANMIAAGVLPADFILDGMEDEEA</sequence>